<reference evidence="5 6" key="1">
    <citation type="submission" date="2017-02" db="EMBL/GenBank/DDBJ databases">
        <title>Draft genome of Saccharomonospora sp. 154.</title>
        <authorList>
            <person name="Alonso-Carmona G.S."/>
            <person name="De La Haba R."/>
            <person name="Vera-Gargallo B."/>
            <person name="Sandoval-Trujillo A.H."/>
            <person name="Ramirez-Duran N."/>
            <person name="Ventosa A."/>
        </authorList>
    </citation>
    <scope>NUCLEOTIDE SEQUENCE [LARGE SCALE GENOMIC DNA]</scope>
    <source>
        <strain evidence="5 6">LRS4.154</strain>
    </source>
</reference>
<feature type="domain" description="Capsule synthesis protein CapA" evidence="4">
    <location>
        <begin position="51"/>
        <end position="302"/>
    </location>
</feature>
<evidence type="ECO:0000313" key="5">
    <source>
        <dbReference type="EMBL" id="OQO95003.1"/>
    </source>
</evidence>
<dbReference type="Pfam" id="PF09587">
    <property type="entry name" value="PGA_cap"/>
    <property type="match status" value="1"/>
</dbReference>
<dbReference type="PROSITE" id="PS51257">
    <property type="entry name" value="PROKAR_LIPOPROTEIN"/>
    <property type="match status" value="1"/>
</dbReference>
<name>A0A1V9AD55_SACPI</name>
<dbReference type="InterPro" id="IPR029052">
    <property type="entry name" value="Metallo-depent_PP-like"/>
</dbReference>
<evidence type="ECO:0000256" key="3">
    <source>
        <dbReference type="SAM" id="SignalP"/>
    </source>
</evidence>
<protein>
    <submittedName>
        <fullName evidence="5">Poly-gamma-glutamate biosynthesis protein</fullName>
    </submittedName>
</protein>
<gene>
    <name evidence="5" type="ORF">B1813_02785</name>
</gene>
<feature type="signal peptide" evidence="3">
    <location>
        <begin position="1"/>
        <end position="17"/>
    </location>
</feature>
<dbReference type="STRING" id="1962155.B1813_02785"/>
<evidence type="ECO:0000313" key="6">
    <source>
        <dbReference type="Proteomes" id="UP000192591"/>
    </source>
</evidence>
<proteinExistence type="inferred from homology"/>
<sequence>MSRRAVAAVLTSAALVAACSAPSGPEPGDAQADPGTPSAPSAPPGPPSSFSVVATGDILIHPPLTEQAAEDAAAADAGGPDEFDYGPLLAGIRPLVSEADLALCHLEVPLAEDGGPYAGYPQFIAPPELARGLADTGYDSCSTASNHTLDHGEEGVVSTLDALDDAGLAHTGSARDEAEAATPLVLDVDGVKVGQVSYTFSFNGLELPGDKPWLSNPLDAEAVIAEAEAAKQAGAEVVIASIHWGQEYVHEPTPEQAELAERLLAEDAIDLVIGHHAHVVQPIEKVGGEWVAYGLGNSVARHAEPRGVSEEGIAARFTFARDGDSWTVDRAEYVPTLVELGPPIRLVDLTAAEPTDRRTEALERTDEIVLGRGGADDGLTRPGR</sequence>
<evidence type="ECO:0000256" key="2">
    <source>
        <dbReference type="SAM" id="MobiDB-lite"/>
    </source>
</evidence>
<dbReference type="SUPFAM" id="SSF56300">
    <property type="entry name" value="Metallo-dependent phosphatases"/>
    <property type="match status" value="1"/>
</dbReference>
<dbReference type="PANTHER" id="PTHR33393">
    <property type="entry name" value="POLYGLUTAMINE SYNTHESIS ACCESSORY PROTEIN RV0574C-RELATED"/>
    <property type="match status" value="1"/>
</dbReference>
<dbReference type="RefSeq" id="WP_081190397.1">
    <property type="nucleotide sequence ID" value="NZ_MWIH01000002.1"/>
</dbReference>
<keyword evidence="6" id="KW-1185">Reference proteome</keyword>
<dbReference type="InterPro" id="IPR019079">
    <property type="entry name" value="Capsule_synth_CapA"/>
</dbReference>
<dbReference type="Gene3D" id="3.60.21.10">
    <property type="match status" value="1"/>
</dbReference>
<feature type="chain" id="PRO_5039159161" evidence="3">
    <location>
        <begin position="18"/>
        <end position="384"/>
    </location>
</feature>
<keyword evidence="3" id="KW-0732">Signal</keyword>
<dbReference type="AlphaFoldDB" id="A0A1V9AD55"/>
<comment type="similarity">
    <text evidence="1">Belongs to the CapA family.</text>
</comment>
<evidence type="ECO:0000256" key="1">
    <source>
        <dbReference type="ARBA" id="ARBA00005662"/>
    </source>
</evidence>
<dbReference type="CDD" id="cd07381">
    <property type="entry name" value="MPP_CapA"/>
    <property type="match status" value="1"/>
</dbReference>
<evidence type="ECO:0000259" key="4">
    <source>
        <dbReference type="SMART" id="SM00854"/>
    </source>
</evidence>
<dbReference type="EMBL" id="MWIH01000002">
    <property type="protein sequence ID" value="OQO95003.1"/>
    <property type="molecule type" value="Genomic_DNA"/>
</dbReference>
<accession>A0A1V9AD55</accession>
<dbReference type="Proteomes" id="UP000192591">
    <property type="component" value="Unassembled WGS sequence"/>
</dbReference>
<feature type="region of interest" description="Disordered" evidence="2">
    <location>
        <begin position="20"/>
        <end position="50"/>
    </location>
</feature>
<comment type="caution">
    <text evidence="5">The sequence shown here is derived from an EMBL/GenBank/DDBJ whole genome shotgun (WGS) entry which is preliminary data.</text>
</comment>
<dbReference type="SMART" id="SM00854">
    <property type="entry name" value="PGA_cap"/>
    <property type="match status" value="1"/>
</dbReference>
<dbReference type="InterPro" id="IPR052169">
    <property type="entry name" value="CW_Biosynth-Accessory"/>
</dbReference>
<organism evidence="5 6">
    <name type="scientific">Saccharomonospora piscinae</name>
    <dbReference type="NCBI Taxonomy" id="687388"/>
    <lineage>
        <taxon>Bacteria</taxon>
        <taxon>Bacillati</taxon>
        <taxon>Actinomycetota</taxon>
        <taxon>Actinomycetes</taxon>
        <taxon>Pseudonocardiales</taxon>
        <taxon>Pseudonocardiaceae</taxon>
        <taxon>Saccharomonospora</taxon>
    </lineage>
</organism>
<dbReference type="PANTHER" id="PTHR33393:SF13">
    <property type="entry name" value="PGA BIOSYNTHESIS PROTEIN CAPA"/>
    <property type="match status" value="1"/>
</dbReference>